<feature type="compositionally biased region" description="Basic and acidic residues" evidence="1">
    <location>
        <begin position="45"/>
        <end position="60"/>
    </location>
</feature>
<accession>A0AAD3DQA8</accession>
<dbReference type="AlphaFoldDB" id="A0AAD3DQA8"/>
<feature type="transmembrane region" description="Helical" evidence="2">
    <location>
        <begin position="12"/>
        <end position="37"/>
    </location>
</feature>
<keyword evidence="4" id="KW-1185">Reference proteome</keyword>
<protein>
    <submittedName>
        <fullName evidence="3">Uncharacterized protein</fullName>
    </submittedName>
</protein>
<gene>
    <name evidence="3" type="ORF">Agub_g7530</name>
</gene>
<sequence length="222" mass="23140">MDHIRDTGNPAALSIVVAIMIGLVSVCIFAAGVLAVMQYEENKQKKSNDIATLESREMRGLRPKGQPSTSLPASKAPVSQTTTSKFAVPTKAGTPTVPTVCTVTSSSRRRFGNAVTVATAAATANASAMAAATMPVKISSGGDCSGNCGSRRTTGGGTTSPHLMSSLDCTDGCSNILDTNDTLNSIASIEEVLGSVDASQLRETQALLESCQWDLQELLRWE</sequence>
<proteinExistence type="predicted"/>
<dbReference type="Proteomes" id="UP001054857">
    <property type="component" value="Unassembled WGS sequence"/>
</dbReference>
<evidence type="ECO:0000256" key="1">
    <source>
        <dbReference type="SAM" id="MobiDB-lite"/>
    </source>
</evidence>
<evidence type="ECO:0000256" key="2">
    <source>
        <dbReference type="SAM" id="Phobius"/>
    </source>
</evidence>
<comment type="caution">
    <text evidence="3">The sequence shown here is derived from an EMBL/GenBank/DDBJ whole genome shotgun (WGS) entry which is preliminary data.</text>
</comment>
<keyword evidence="2" id="KW-0472">Membrane</keyword>
<evidence type="ECO:0000313" key="4">
    <source>
        <dbReference type="Proteomes" id="UP001054857"/>
    </source>
</evidence>
<feature type="non-terminal residue" evidence="3">
    <location>
        <position position="222"/>
    </location>
</feature>
<name>A0AAD3DQA8_9CHLO</name>
<reference evidence="3 4" key="1">
    <citation type="journal article" date="2021" name="Sci. Rep.">
        <title>Genome sequencing of the multicellular alga Astrephomene provides insights into convergent evolution of germ-soma differentiation.</title>
        <authorList>
            <person name="Yamashita S."/>
            <person name="Yamamoto K."/>
            <person name="Matsuzaki R."/>
            <person name="Suzuki S."/>
            <person name="Yamaguchi H."/>
            <person name="Hirooka S."/>
            <person name="Minakuchi Y."/>
            <person name="Miyagishima S."/>
            <person name="Kawachi M."/>
            <person name="Toyoda A."/>
            <person name="Nozaki H."/>
        </authorList>
    </citation>
    <scope>NUCLEOTIDE SEQUENCE [LARGE SCALE GENOMIC DNA]</scope>
    <source>
        <strain evidence="3 4">NIES-4017</strain>
    </source>
</reference>
<keyword evidence="2" id="KW-0812">Transmembrane</keyword>
<keyword evidence="2" id="KW-1133">Transmembrane helix</keyword>
<feature type="compositionally biased region" description="Polar residues" evidence="1">
    <location>
        <begin position="66"/>
        <end position="85"/>
    </location>
</feature>
<organism evidence="3 4">
    <name type="scientific">Astrephomene gubernaculifera</name>
    <dbReference type="NCBI Taxonomy" id="47775"/>
    <lineage>
        <taxon>Eukaryota</taxon>
        <taxon>Viridiplantae</taxon>
        <taxon>Chlorophyta</taxon>
        <taxon>core chlorophytes</taxon>
        <taxon>Chlorophyceae</taxon>
        <taxon>CS clade</taxon>
        <taxon>Chlamydomonadales</taxon>
        <taxon>Astrephomenaceae</taxon>
        <taxon>Astrephomene</taxon>
    </lineage>
</organism>
<feature type="region of interest" description="Disordered" evidence="1">
    <location>
        <begin position="45"/>
        <end position="90"/>
    </location>
</feature>
<dbReference type="EMBL" id="BMAR01000011">
    <property type="protein sequence ID" value="GFR46060.1"/>
    <property type="molecule type" value="Genomic_DNA"/>
</dbReference>
<evidence type="ECO:0000313" key="3">
    <source>
        <dbReference type="EMBL" id="GFR46060.1"/>
    </source>
</evidence>